<organism evidence="6 7">
    <name type="scientific">Solirubrobacter phytolaccae</name>
    <dbReference type="NCBI Taxonomy" id="1404360"/>
    <lineage>
        <taxon>Bacteria</taxon>
        <taxon>Bacillati</taxon>
        <taxon>Actinomycetota</taxon>
        <taxon>Thermoleophilia</taxon>
        <taxon>Solirubrobacterales</taxon>
        <taxon>Solirubrobacteraceae</taxon>
        <taxon>Solirubrobacter</taxon>
    </lineage>
</organism>
<dbReference type="RefSeq" id="WP_270023339.1">
    <property type="nucleotide sequence ID" value="NZ_JAPDDP010000003.1"/>
</dbReference>
<feature type="DNA-binding region" description="H-T-H motif" evidence="4">
    <location>
        <begin position="38"/>
        <end position="57"/>
    </location>
</feature>
<gene>
    <name evidence="6" type="ORF">OJ997_02095</name>
</gene>
<keyword evidence="2 4" id="KW-0238">DNA-binding</keyword>
<evidence type="ECO:0000256" key="3">
    <source>
        <dbReference type="ARBA" id="ARBA00023163"/>
    </source>
</evidence>
<accession>A0A9X3N412</accession>
<proteinExistence type="predicted"/>
<dbReference type="AlphaFoldDB" id="A0A9X3N412"/>
<keyword evidence="3" id="KW-0804">Transcription</keyword>
<dbReference type="Pfam" id="PF00440">
    <property type="entry name" value="TetR_N"/>
    <property type="match status" value="1"/>
</dbReference>
<dbReference type="PANTHER" id="PTHR30055">
    <property type="entry name" value="HTH-TYPE TRANSCRIPTIONAL REGULATOR RUTR"/>
    <property type="match status" value="1"/>
</dbReference>
<dbReference type="InterPro" id="IPR011075">
    <property type="entry name" value="TetR_C"/>
</dbReference>
<dbReference type="InterPro" id="IPR009057">
    <property type="entry name" value="Homeodomain-like_sf"/>
</dbReference>
<dbReference type="Proteomes" id="UP001147653">
    <property type="component" value="Unassembled WGS sequence"/>
</dbReference>
<dbReference type="PRINTS" id="PR00455">
    <property type="entry name" value="HTHTETR"/>
</dbReference>
<dbReference type="GO" id="GO:0003700">
    <property type="term" value="F:DNA-binding transcription factor activity"/>
    <property type="evidence" value="ECO:0007669"/>
    <property type="project" value="TreeGrafter"/>
</dbReference>
<evidence type="ECO:0000256" key="2">
    <source>
        <dbReference type="ARBA" id="ARBA00023125"/>
    </source>
</evidence>
<dbReference type="SUPFAM" id="SSF46689">
    <property type="entry name" value="Homeodomain-like"/>
    <property type="match status" value="1"/>
</dbReference>
<evidence type="ECO:0000313" key="6">
    <source>
        <dbReference type="EMBL" id="MDA0179071.1"/>
    </source>
</evidence>
<protein>
    <submittedName>
        <fullName evidence="6">TetR/AcrR family transcriptional regulator</fullName>
    </submittedName>
</protein>
<reference evidence="6" key="1">
    <citation type="submission" date="2022-10" db="EMBL/GenBank/DDBJ databases">
        <title>The WGS of Solirubrobacter phytolaccae KCTC 29190.</title>
        <authorList>
            <person name="Jiang Z."/>
        </authorList>
    </citation>
    <scope>NUCLEOTIDE SEQUENCE</scope>
    <source>
        <strain evidence="6">KCTC 29190</strain>
    </source>
</reference>
<keyword evidence="7" id="KW-1185">Reference proteome</keyword>
<evidence type="ECO:0000256" key="1">
    <source>
        <dbReference type="ARBA" id="ARBA00023015"/>
    </source>
</evidence>
<name>A0A9X3N412_9ACTN</name>
<feature type="domain" description="HTH tetR-type" evidence="5">
    <location>
        <begin position="15"/>
        <end position="75"/>
    </location>
</feature>
<evidence type="ECO:0000259" key="5">
    <source>
        <dbReference type="PROSITE" id="PS50977"/>
    </source>
</evidence>
<dbReference type="Gene3D" id="1.10.10.60">
    <property type="entry name" value="Homeodomain-like"/>
    <property type="match status" value="1"/>
</dbReference>
<dbReference type="InterPro" id="IPR050109">
    <property type="entry name" value="HTH-type_TetR-like_transc_reg"/>
</dbReference>
<dbReference type="Gene3D" id="1.10.357.10">
    <property type="entry name" value="Tetracycline Repressor, domain 2"/>
    <property type="match status" value="1"/>
</dbReference>
<dbReference type="EMBL" id="JAPDDP010000003">
    <property type="protein sequence ID" value="MDA0179071.1"/>
    <property type="molecule type" value="Genomic_DNA"/>
</dbReference>
<dbReference type="Pfam" id="PF16859">
    <property type="entry name" value="TetR_C_11"/>
    <property type="match status" value="1"/>
</dbReference>
<dbReference type="PROSITE" id="PS50977">
    <property type="entry name" value="HTH_TETR_2"/>
    <property type="match status" value="1"/>
</dbReference>
<keyword evidence="1" id="KW-0805">Transcription regulation</keyword>
<dbReference type="GO" id="GO:0000976">
    <property type="term" value="F:transcription cis-regulatory region binding"/>
    <property type="evidence" value="ECO:0007669"/>
    <property type="project" value="TreeGrafter"/>
</dbReference>
<dbReference type="PANTHER" id="PTHR30055:SF148">
    <property type="entry name" value="TETR-FAMILY TRANSCRIPTIONAL REGULATOR"/>
    <property type="match status" value="1"/>
</dbReference>
<dbReference type="SUPFAM" id="SSF48498">
    <property type="entry name" value="Tetracyclin repressor-like, C-terminal domain"/>
    <property type="match status" value="1"/>
</dbReference>
<evidence type="ECO:0000313" key="7">
    <source>
        <dbReference type="Proteomes" id="UP001147653"/>
    </source>
</evidence>
<dbReference type="InterPro" id="IPR001647">
    <property type="entry name" value="HTH_TetR"/>
</dbReference>
<sequence length="199" mass="21491">MSDVETRPPGRPRSAEADEAILQAALELMAADGYRALTIERVRERSGVGKATIYRRYGSKEELVRAAITHLNSDIPLPEDTGSIQGDFAATAQLVLAGAAKTGALTLMPRLLSEVVGEPQMHALFYEHLVEPRRRVVRGIVERAKARGEIRQDVDTDMAIDLMVGPFIYRLIMAGGDAAGIGSPVDLLNTVMAGLTPRA</sequence>
<comment type="caution">
    <text evidence="6">The sequence shown here is derived from an EMBL/GenBank/DDBJ whole genome shotgun (WGS) entry which is preliminary data.</text>
</comment>
<evidence type="ECO:0000256" key="4">
    <source>
        <dbReference type="PROSITE-ProRule" id="PRU00335"/>
    </source>
</evidence>
<dbReference type="InterPro" id="IPR036271">
    <property type="entry name" value="Tet_transcr_reg_TetR-rel_C_sf"/>
</dbReference>